<dbReference type="AlphaFoldDB" id="A0A1I2SA51"/>
<evidence type="ECO:0000313" key="2">
    <source>
        <dbReference type="EMBL" id="SFG49213.1"/>
    </source>
</evidence>
<reference evidence="2 3" key="1">
    <citation type="submission" date="2016-10" db="EMBL/GenBank/DDBJ databases">
        <authorList>
            <person name="de Groot N.N."/>
        </authorList>
    </citation>
    <scope>NUCLEOTIDE SEQUENCE [LARGE SCALE GENOMIC DNA]</scope>
    <source>
        <strain>J11</strain>
        <strain evidence="3">PG 39</strain>
    </source>
</reference>
<gene>
    <name evidence="2" type="ORF">SAMN05660282_01031</name>
</gene>
<protein>
    <submittedName>
        <fullName evidence="2">Uncharacterized protein</fullName>
    </submittedName>
</protein>
<name>A0A1I2SA51_9CORY</name>
<evidence type="ECO:0000313" key="3">
    <source>
        <dbReference type="Proteomes" id="UP000199065"/>
    </source>
</evidence>
<organism evidence="2 3">
    <name type="scientific">Corynebacterium spheniscorum</name>
    <dbReference type="NCBI Taxonomy" id="185761"/>
    <lineage>
        <taxon>Bacteria</taxon>
        <taxon>Bacillati</taxon>
        <taxon>Actinomycetota</taxon>
        <taxon>Actinomycetes</taxon>
        <taxon>Mycobacteriales</taxon>
        <taxon>Corynebacteriaceae</taxon>
        <taxon>Corynebacterium</taxon>
    </lineage>
</organism>
<proteinExistence type="predicted"/>
<sequence length="195" mass="21255">MLILAGGYWLFFLRDSDEATNTANVASDSPVASTESESPAAEPASSTVGPEIVTETVTSTVVAEYTGSLKGKLRPAQPWFEPLPPLPEYPGSKFCSIRKTTARYAGNENTDCQLAERIDLMLDSALRGGIFQEESLGRYHGDLEYLPEPDSHTTVAFECAGTLGERFVCESDSGYLVITEVAPRDRIVPFELLRP</sequence>
<feature type="region of interest" description="Disordered" evidence="1">
    <location>
        <begin position="24"/>
        <end position="51"/>
    </location>
</feature>
<evidence type="ECO:0000256" key="1">
    <source>
        <dbReference type="SAM" id="MobiDB-lite"/>
    </source>
</evidence>
<accession>A0A1I2SA51</accession>
<dbReference type="Proteomes" id="UP000199065">
    <property type="component" value="Unassembled WGS sequence"/>
</dbReference>
<keyword evidence="3" id="KW-1185">Reference proteome</keyword>
<dbReference type="STRING" id="185761.SAMN05660282_01031"/>
<dbReference type="EMBL" id="FOPJ01000005">
    <property type="protein sequence ID" value="SFG49213.1"/>
    <property type="molecule type" value="Genomic_DNA"/>
</dbReference>
<feature type="compositionally biased region" description="Low complexity" evidence="1">
    <location>
        <begin position="29"/>
        <end position="51"/>
    </location>
</feature>